<dbReference type="EMBL" id="LCFA01000002">
    <property type="protein sequence ID" value="KKS83033.1"/>
    <property type="molecule type" value="Genomic_DNA"/>
</dbReference>
<evidence type="ECO:0000313" key="2">
    <source>
        <dbReference type="Proteomes" id="UP000034810"/>
    </source>
</evidence>
<dbReference type="AlphaFoldDB" id="A0A0G1F867"/>
<dbReference type="Proteomes" id="UP000034810">
    <property type="component" value="Unassembled WGS sequence"/>
</dbReference>
<reference evidence="1 2" key="1">
    <citation type="journal article" date="2015" name="Nature">
        <title>rRNA introns, odd ribosomes, and small enigmatic genomes across a large radiation of phyla.</title>
        <authorList>
            <person name="Brown C.T."/>
            <person name="Hug L.A."/>
            <person name="Thomas B.C."/>
            <person name="Sharon I."/>
            <person name="Castelle C.J."/>
            <person name="Singh A."/>
            <person name="Wilkins M.J."/>
            <person name="Williams K.H."/>
            <person name="Banfield J.F."/>
        </authorList>
    </citation>
    <scope>NUCLEOTIDE SEQUENCE [LARGE SCALE GENOMIC DNA]</scope>
</reference>
<evidence type="ECO:0000313" key="1">
    <source>
        <dbReference type="EMBL" id="KKS83033.1"/>
    </source>
</evidence>
<gene>
    <name evidence="1" type="ORF">UV58_C0002G0043</name>
</gene>
<evidence type="ECO:0008006" key="3">
    <source>
        <dbReference type="Google" id="ProtNLM"/>
    </source>
</evidence>
<name>A0A0G1F867_9BACT</name>
<dbReference type="Gene3D" id="2.60.40.10">
    <property type="entry name" value="Immunoglobulins"/>
    <property type="match status" value="1"/>
</dbReference>
<sequence>MNKNYLFIVLAVILVGVGIYFSSSDPVVNSQGKIETSHLSYDFGQVIMNAGDVEHRFVLENKSDQSIILGDISTSCMCTTAFLEYERGSIGPFGMSGHDIKKTANFTVEPGKSVDLRVIFDPAAHGPSGTGFTERNIYVNTNSQIQPQIVFKINGMVNL</sequence>
<dbReference type="InterPro" id="IPR013783">
    <property type="entry name" value="Ig-like_fold"/>
</dbReference>
<dbReference type="Pfam" id="PF07610">
    <property type="entry name" value="DUF1573"/>
    <property type="match status" value="1"/>
</dbReference>
<dbReference type="PANTHER" id="PTHR37833">
    <property type="entry name" value="LIPOPROTEIN-RELATED"/>
    <property type="match status" value="1"/>
</dbReference>
<comment type="caution">
    <text evidence="1">The sequence shown here is derived from an EMBL/GenBank/DDBJ whole genome shotgun (WGS) entry which is preliminary data.</text>
</comment>
<dbReference type="InterPro" id="IPR011467">
    <property type="entry name" value="DUF1573"/>
</dbReference>
<proteinExistence type="predicted"/>
<organism evidence="1 2">
    <name type="scientific">Candidatus Wolfebacteria bacterium GW2011_GWC1_43_10</name>
    <dbReference type="NCBI Taxonomy" id="1619011"/>
    <lineage>
        <taxon>Bacteria</taxon>
        <taxon>Candidatus Wolfeibacteriota</taxon>
    </lineage>
</organism>
<dbReference type="PANTHER" id="PTHR37833:SF1">
    <property type="entry name" value="SIGNAL PEPTIDE PROTEIN"/>
    <property type="match status" value="1"/>
</dbReference>
<protein>
    <recommendedName>
        <fullName evidence="3">DUF1573 domain-containing protein</fullName>
    </recommendedName>
</protein>
<accession>A0A0G1F867</accession>